<name>D3Q9Y0_STANL</name>
<sequence>MVTYLVIFGIGVAILWGVGWSWLGRTERSRWWVDTLSGRQVVLGIAPGLGGLVTSGGILAIVKTAAAPLFDMTALLLALPMLASILVELAGIVGFLPKWWGPKWYREKIKTERKPPRYGI</sequence>
<keyword evidence="3" id="KW-1185">Reference proteome</keyword>
<gene>
    <name evidence="2" type="ordered locus">Snas_0982</name>
</gene>
<proteinExistence type="predicted"/>
<organism evidence="2 3">
    <name type="scientific">Stackebrandtia nassauensis (strain DSM 44728 / CIP 108903 / NRRL B-16338 / NBRC 102104 / LLR-40K-21)</name>
    <dbReference type="NCBI Taxonomy" id="446470"/>
    <lineage>
        <taxon>Bacteria</taxon>
        <taxon>Bacillati</taxon>
        <taxon>Actinomycetota</taxon>
        <taxon>Actinomycetes</taxon>
        <taxon>Glycomycetales</taxon>
        <taxon>Glycomycetaceae</taxon>
        <taxon>Stackebrandtia</taxon>
    </lineage>
</organism>
<protein>
    <submittedName>
        <fullName evidence="2">Uncharacterized protein</fullName>
    </submittedName>
</protein>
<dbReference type="STRING" id="446470.Snas_0982"/>
<dbReference type="RefSeq" id="WP_013016263.1">
    <property type="nucleotide sequence ID" value="NC_013947.1"/>
</dbReference>
<evidence type="ECO:0000313" key="2">
    <source>
        <dbReference type="EMBL" id="ADD40692.1"/>
    </source>
</evidence>
<keyword evidence="1" id="KW-0472">Membrane</keyword>
<dbReference type="EMBL" id="CP001778">
    <property type="protein sequence ID" value="ADD40692.1"/>
    <property type="molecule type" value="Genomic_DNA"/>
</dbReference>
<evidence type="ECO:0000256" key="1">
    <source>
        <dbReference type="SAM" id="Phobius"/>
    </source>
</evidence>
<dbReference type="HOGENOM" id="CLU_2048302_0_0_11"/>
<reference evidence="2 3" key="1">
    <citation type="journal article" date="2009" name="Stand. Genomic Sci.">
        <title>Complete genome sequence of Stackebrandtia nassauensis type strain (LLR-40K-21).</title>
        <authorList>
            <person name="Munk C."/>
            <person name="Lapidus A."/>
            <person name="Copeland A."/>
            <person name="Jando M."/>
            <person name="Mayilraj S."/>
            <person name="Glavina Del Rio T."/>
            <person name="Nolan M."/>
            <person name="Chen F."/>
            <person name="Lucas S."/>
            <person name="Tice H."/>
            <person name="Cheng J.F."/>
            <person name="Han C."/>
            <person name="Detter J.C."/>
            <person name="Bruce D."/>
            <person name="Goodwin L."/>
            <person name="Chain P."/>
            <person name="Pitluck S."/>
            <person name="Goker M."/>
            <person name="Ovchinikova G."/>
            <person name="Pati A."/>
            <person name="Ivanova N."/>
            <person name="Mavromatis K."/>
            <person name="Chen A."/>
            <person name="Palaniappan K."/>
            <person name="Land M."/>
            <person name="Hauser L."/>
            <person name="Chang Y.J."/>
            <person name="Jeffries C.D."/>
            <person name="Bristow J."/>
            <person name="Eisen J.A."/>
            <person name="Markowitz V."/>
            <person name="Hugenholtz P."/>
            <person name="Kyrpides N.C."/>
            <person name="Klenk H.P."/>
        </authorList>
    </citation>
    <scope>NUCLEOTIDE SEQUENCE [LARGE SCALE GENOMIC DNA]</scope>
    <source>
        <strain evidence="3">DSM 44728 / CIP 108903 / NRRL B-16338 / NBRC 102104 / LLR-40K-21</strain>
    </source>
</reference>
<dbReference type="OrthoDB" id="5194397at2"/>
<feature type="transmembrane region" description="Helical" evidence="1">
    <location>
        <begin position="74"/>
        <end position="96"/>
    </location>
</feature>
<keyword evidence="1" id="KW-0812">Transmembrane</keyword>
<dbReference type="AlphaFoldDB" id="D3Q9Y0"/>
<feature type="transmembrane region" description="Helical" evidence="1">
    <location>
        <begin position="6"/>
        <end position="23"/>
    </location>
</feature>
<accession>D3Q9Y0</accession>
<dbReference type="Proteomes" id="UP000000844">
    <property type="component" value="Chromosome"/>
</dbReference>
<evidence type="ECO:0000313" key="3">
    <source>
        <dbReference type="Proteomes" id="UP000000844"/>
    </source>
</evidence>
<keyword evidence="1" id="KW-1133">Transmembrane helix</keyword>
<feature type="transmembrane region" description="Helical" evidence="1">
    <location>
        <begin position="43"/>
        <end position="62"/>
    </location>
</feature>
<dbReference type="KEGG" id="sna:Snas_0982"/>